<dbReference type="EMBL" id="JYDR01000010">
    <property type="protein sequence ID" value="KRY76753.1"/>
    <property type="molecule type" value="Genomic_DNA"/>
</dbReference>
<dbReference type="Proteomes" id="UP000054815">
    <property type="component" value="Unassembled WGS sequence"/>
</dbReference>
<feature type="region of interest" description="Disordered" evidence="1">
    <location>
        <begin position="45"/>
        <end position="78"/>
    </location>
</feature>
<evidence type="ECO:0000313" key="2">
    <source>
        <dbReference type="EMBL" id="KRX93450.1"/>
    </source>
</evidence>
<evidence type="ECO:0000313" key="6">
    <source>
        <dbReference type="Proteomes" id="UP000054632"/>
    </source>
</evidence>
<evidence type="ECO:0000313" key="4">
    <source>
        <dbReference type="EMBL" id="KRZ32291.1"/>
    </source>
</evidence>
<proteinExistence type="predicted"/>
<evidence type="ECO:0000313" key="5">
    <source>
        <dbReference type="EMBL" id="KRZ45154.1"/>
    </source>
</evidence>
<evidence type="ECO:0000313" key="7">
    <source>
        <dbReference type="Proteomes" id="UP000054805"/>
    </source>
</evidence>
<dbReference type="EMBL" id="JYDV01000003">
    <property type="protein sequence ID" value="KRZ45154.1"/>
    <property type="molecule type" value="Genomic_DNA"/>
</dbReference>
<evidence type="ECO:0000313" key="3">
    <source>
        <dbReference type="EMBL" id="KRY76753.1"/>
    </source>
</evidence>
<dbReference type="EMBL" id="JYDS01000017">
    <property type="protein sequence ID" value="KRZ32291.1"/>
    <property type="molecule type" value="Genomic_DNA"/>
</dbReference>
<dbReference type="Proteomes" id="UP000054632">
    <property type="component" value="Unassembled WGS sequence"/>
</dbReference>
<keyword evidence="7" id="KW-1185">Reference proteome</keyword>
<evidence type="ECO:0000256" key="1">
    <source>
        <dbReference type="SAM" id="MobiDB-lite"/>
    </source>
</evidence>
<dbReference type="AlphaFoldDB" id="A0A0V1ESX2"/>
<protein>
    <submittedName>
        <fullName evidence="3">Uncharacterized protein</fullName>
    </submittedName>
</protein>
<reference evidence="6 7" key="1">
    <citation type="submission" date="2015-01" db="EMBL/GenBank/DDBJ databases">
        <title>Evolution of Trichinella species and genotypes.</title>
        <authorList>
            <person name="Korhonen P.K."/>
            <person name="Edoardo P."/>
            <person name="Giuseppe L.R."/>
            <person name="Gasser R.B."/>
        </authorList>
    </citation>
    <scope>NUCLEOTIDE SEQUENCE [LARGE SCALE GENOMIC DNA]</scope>
    <source>
        <strain evidence="3">ISS13</strain>
        <strain evidence="2">ISS141</strain>
        <strain evidence="5">ISS176</strain>
        <strain evidence="4">ISS588</strain>
    </source>
</reference>
<dbReference type="Proteomes" id="UP000054805">
    <property type="component" value="Unassembled WGS sequence"/>
</dbReference>
<gene>
    <name evidence="3" type="ORF">T4A_8445</name>
    <name evidence="4" type="ORF">T4B_12629</name>
    <name evidence="5" type="ORF">T4C_13422</name>
    <name evidence="2" type="ORF">T4E_11106</name>
</gene>
<accession>A0A0V1ESX2</accession>
<organism evidence="3 6">
    <name type="scientific">Trichinella pseudospiralis</name>
    <name type="common">Parasitic roundworm</name>
    <dbReference type="NCBI Taxonomy" id="6337"/>
    <lineage>
        <taxon>Eukaryota</taxon>
        <taxon>Metazoa</taxon>
        <taxon>Ecdysozoa</taxon>
        <taxon>Nematoda</taxon>
        <taxon>Enoplea</taxon>
        <taxon>Dorylaimia</taxon>
        <taxon>Trichinellida</taxon>
        <taxon>Trichinellidae</taxon>
        <taxon>Trichinella</taxon>
    </lineage>
</organism>
<name>A0A0V1ESX2_TRIPS</name>
<dbReference type="Proteomes" id="UP000054826">
    <property type="component" value="Unassembled WGS sequence"/>
</dbReference>
<dbReference type="EMBL" id="JYDU01000088">
    <property type="protein sequence ID" value="KRX93450.1"/>
    <property type="molecule type" value="Genomic_DNA"/>
</dbReference>
<sequence>MAFIRQQVLTTELVTANNSMGTRKTSARKKKPQVRYHMQFEAKMMPTMLEQNRKKYTRKWGTPPSQPRKTRNQHTDNA</sequence>
<comment type="caution">
    <text evidence="3">The sequence shown here is derived from an EMBL/GenBank/DDBJ whole genome shotgun (WGS) entry which is preliminary data.</text>
</comment>